<accession>A0AA41R7H4</accession>
<keyword evidence="6 7" id="KW-0066">ATP synthesis</keyword>
<dbReference type="Proteomes" id="UP001165427">
    <property type="component" value="Unassembled WGS sequence"/>
</dbReference>
<dbReference type="SUPFAM" id="SSF47928">
    <property type="entry name" value="N-terminal domain of the delta subunit of the F1F0-ATP synthase"/>
    <property type="match status" value="1"/>
</dbReference>
<protein>
    <recommendedName>
        <fullName evidence="7">ATP synthase subunit delta</fullName>
    </recommendedName>
    <alternativeName>
        <fullName evidence="7">ATP synthase F(1) sector subunit delta</fullName>
    </alternativeName>
    <alternativeName>
        <fullName evidence="7">F-type ATPase subunit delta</fullName>
        <shortName evidence="7">F-ATPase subunit delta</shortName>
    </alternativeName>
</protein>
<evidence type="ECO:0000313" key="8">
    <source>
        <dbReference type="EMBL" id="MCJ8502391.1"/>
    </source>
</evidence>
<evidence type="ECO:0000256" key="3">
    <source>
        <dbReference type="ARBA" id="ARBA00022781"/>
    </source>
</evidence>
<sequence>MRNLAIARRYAKALLLIGKEDGQAESYREELDGLARLMVREKQLADTIANPLYNVDERQRVLEKVIEKMNLSKVMATFLLVLFEKGRIGFLGNINEFYQKLADEIKGVARASLVAASELTAETVEKIRQALSKKTGKEVVLTVEQDPTLIGGIVTRIGDLVLDGSVKTQLLNMRESLKRGERA</sequence>
<evidence type="ECO:0000256" key="2">
    <source>
        <dbReference type="ARBA" id="ARBA00022448"/>
    </source>
</evidence>
<keyword evidence="7" id="KW-1003">Cell membrane</keyword>
<proteinExistence type="inferred from homology"/>
<dbReference type="AlphaFoldDB" id="A0AA41R7H4"/>
<comment type="function">
    <text evidence="7">F(1)F(0) ATP synthase produces ATP from ADP in the presence of a proton or sodium gradient. F-type ATPases consist of two structural domains, F(1) containing the extramembraneous catalytic core and F(0) containing the membrane proton channel, linked together by a central stalk and a peripheral stalk. During catalysis, ATP synthesis in the catalytic domain of F(1) is coupled via a rotary mechanism of the central stalk subunits to proton translocation.</text>
</comment>
<comment type="function">
    <text evidence="7">This protein is part of the stalk that links CF(0) to CF(1). It either transmits conformational changes from CF(0) to CF(1) or is implicated in proton conduction.</text>
</comment>
<dbReference type="HAMAP" id="MF_01416">
    <property type="entry name" value="ATP_synth_delta_bact"/>
    <property type="match status" value="1"/>
</dbReference>
<keyword evidence="4 7" id="KW-0406">Ion transport</keyword>
<organism evidence="8 9">
    <name type="scientific">Desulfatitalea alkaliphila</name>
    <dbReference type="NCBI Taxonomy" id="2929485"/>
    <lineage>
        <taxon>Bacteria</taxon>
        <taxon>Pseudomonadati</taxon>
        <taxon>Thermodesulfobacteriota</taxon>
        <taxon>Desulfobacteria</taxon>
        <taxon>Desulfobacterales</taxon>
        <taxon>Desulfosarcinaceae</taxon>
        <taxon>Desulfatitalea</taxon>
    </lineage>
</organism>
<gene>
    <name evidence="7 8" type="primary">atpH</name>
    <name evidence="8" type="ORF">MRX98_17545</name>
</gene>
<dbReference type="GO" id="GO:0046933">
    <property type="term" value="F:proton-transporting ATP synthase activity, rotational mechanism"/>
    <property type="evidence" value="ECO:0007669"/>
    <property type="project" value="UniProtKB-UniRule"/>
</dbReference>
<name>A0AA41R7H4_9BACT</name>
<dbReference type="InterPro" id="IPR000711">
    <property type="entry name" value="ATPase_OSCP/dsu"/>
</dbReference>
<keyword evidence="9" id="KW-1185">Reference proteome</keyword>
<evidence type="ECO:0000313" key="9">
    <source>
        <dbReference type="Proteomes" id="UP001165427"/>
    </source>
</evidence>
<dbReference type="InterPro" id="IPR026015">
    <property type="entry name" value="ATP_synth_OSCP/delta_N_sf"/>
</dbReference>
<comment type="subcellular location">
    <subcellularLocation>
        <location evidence="7">Cell membrane</location>
        <topology evidence="7">Peripheral membrane protein</topology>
    </subcellularLocation>
    <subcellularLocation>
        <location evidence="1">Membrane</location>
    </subcellularLocation>
</comment>
<keyword evidence="7" id="KW-0139">CF(1)</keyword>
<evidence type="ECO:0000256" key="1">
    <source>
        <dbReference type="ARBA" id="ARBA00004370"/>
    </source>
</evidence>
<evidence type="ECO:0000256" key="6">
    <source>
        <dbReference type="ARBA" id="ARBA00023310"/>
    </source>
</evidence>
<evidence type="ECO:0000256" key="5">
    <source>
        <dbReference type="ARBA" id="ARBA00023136"/>
    </source>
</evidence>
<keyword evidence="2 7" id="KW-0813">Transport</keyword>
<dbReference type="Pfam" id="PF00213">
    <property type="entry name" value="OSCP"/>
    <property type="match status" value="1"/>
</dbReference>
<dbReference type="NCBIfam" id="TIGR01145">
    <property type="entry name" value="ATP_synt_delta"/>
    <property type="match status" value="1"/>
</dbReference>
<dbReference type="EMBL" id="JALJRB010000025">
    <property type="protein sequence ID" value="MCJ8502391.1"/>
    <property type="molecule type" value="Genomic_DNA"/>
</dbReference>
<dbReference type="PANTHER" id="PTHR11910">
    <property type="entry name" value="ATP SYNTHASE DELTA CHAIN"/>
    <property type="match status" value="1"/>
</dbReference>
<dbReference type="RefSeq" id="WP_246913106.1">
    <property type="nucleotide sequence ID" value="NZ_JALJRB010000025.1"/>
</dbReference>
<keyword evidence="5 7" id="KW-0472">Membrane</keyword>
<comment type="caution">
    <text evidence="8">The sequence shown here is derived from an EMBL/GenBank/DDBJ whole genome shotgun (WGS) entry which is preliminary data.</text>
</comment>
<keyword evidence="3 7" id="KW-0375">Hydrogen ion transport</keyword>
<dbReference type="PRINTS" id="PR00125">
    <property type="entry name" value="ATPASEDELTA"/>
</dbReference>
<dbReference type="GO" id="GO:0005886">
    <property type="term" value="C:plasma membrane"/>
    <property type="evidence" value="ECO:0007669"/>
    <property type="project" value="UniProtKB-SubCell"/>
</dbReference>
<reference evidence="8" key="1">
    <citation type="submission" date="2022-04" db="EMBL/GenBank/DDBJ databases">
        <title>Desulfatitalea alkaliphila sp. nov., a novel anaerobic sulfate-reducing bacterium isolated from terrestrial mud volcano, Taman Peninsula, Russia.</title>
        <authorList>
            <person name="Khomyakova M.A."/>
            <person name="Merkel A.Y."/>
            <person name="Slobodkin A.I."/>
        </authorList>
    </citation>
    <scope>NUCLEOTIDE SEQUENCE</scope>
    <source>
        <strain evidence="8">M08but</strain>
    </source>
</reference>
<evidence type="ECO:0000256" key="4">
    <source>
        <dbReference type="ARBA" id="ARBA00023065"/>
    </source>
</evidence>
<dbReference type="Gene3D" id="1.10.520.20">
    <property type="entry name" value="N-terminal domain of the delta subunit of the F1F0-ATP synthase"/>
    <property type="match status" value="1"/>
</dbReference>
<dbReference type="GO" id="GO:0045259">
    <property type="term" value="C:proton-transporting ATP synthase complex"/>
    <property type="evidence" value="ECO:0007669"/>
    <property type="project" value="UniProtKB-KW"/>
</dbReference>
<evidence type="ECO:0000256" key="7">
    <source>
        <dbReference type="HAMAP-Rule" id="MF_01416"/>
    </source>
</evidence>
<comment type="similarity">
    <text evidence="7">Belongs to the ATPase delta chain family.</text>
</comment>